<dbReference type="GO" id="GO:0048039">
    <property type="term" value="F:ubiquinone binding"/>
    <property type="evidence" value="ECO:0007669"/>
    <property type="project" value="TreeGrafter"/>
</dbReference>
<feature type="transmembrane region" description="Helical" evidence="16">
    <location>
        <begin position="416"/>
        <end position="438"/>
    </location>
</feature>
<evidence type="ECO:0000256" key="10">
    <source>
        <dbReference type="ARBA" id="ARBA00022989"/>
    </source>
</evidence>
<dbReference type="GO" id="GO:0015990">
    <property type="term" value="P:electron transport coupled proton transport"/>
    <property type="evidence" value="ECO:0007669"/>
    <property type="project" value="TreeGrafter"/>
</dbReference>
<dbReference type="GO" id="GO:0031966">
    <property type="term" value="C:mitochondrial membrane"/>
    <property type="evidence" value="ECO:0007669"/>
    <property type="project" value="UniProtKB-SubCell"/>
</dbReference>
<accession>A0A7T7IEY0</accession>
<evidence type="ECO:0000256" key="4">
    <source>
        <dbReference type="ARBA" id="ARBA00021006"/>
    </source>
</evidence>
<keyword evidence="8" id="KW-1278">Translocase</keyword>
<feature type="domain" description="NADH:quinone oxidoreductase/Mrp antiporter transmembrane" evidence="17">
    <location>
        <begin position="98"/>
        <end position="383"/>
    </location>
</feature>
<feature type="transmembrane region" description="Helical" evidence="16">
    <location>
        <begin position="268"/>
        <end position="288"/>
    </location>
</feature>
<keyword evidence="5 16" id="KW-0813">Transport</keyword>
<dbReference type="GO" id="GO:0042773">
    <property type="term" value="P:ATP synthesis coupled electron transport"/>
    <property type="evidence" value="ECO:0007669"/>
    <property type="project" value="InterPro"/>
</dbReference>
<feature type="transmembrane region" description="Helical" evidence="16">
    <location>
        <begin position="172"/>
        <end position="192"/>
    </location>
</feature>
<dbReference type="PRINTS" id="PR01437">
    <property type="entry name" value="NUOXDRDTASE4"/>
</dbReference>
<evidence type="ECO:0000256" key="13">
    <source>
        <dbReference type="ARBA" id="ARBA00023128"/>
    </source>
</evidence>
<keyword evidence="14 16" id="KW-0472">Membrane</keyword>
<dbReference type="Pfam" id="PF00361">
    <property type="entry name" value="Proton_antipo_M"/>
    <property type="match status" value="1"/>
</dbReference>
<comment type="catalytic activity">
    <reaction evidence="15 16">
        <text>a ubiquinone + NADH + 5 H(+)(in) = a ubiquinol + NAD(+) + 4 H(+)(out)</text>
        <dbReference type="Rhea" id="RHEA:29091"/>
        <dbReference type="Rhea" id="RHEA-COMP:9565"/>
        <dbReference type="Rhea" id="RHEA-COMP:9566"/>
        <dbReference type="ChEBI" id="CHEBI:15378"/>
        <dbReference type="ChEBI" id="CHEBI:16389"/>
        <dbReference type="ChEBI" id="CHEBI:17976"/>
        <dbReference type="ChEBI" id="CHEBI:57540"/>
        <dbReference type="ChEBI" id="CHEBI:57945"/>
        <dbReference type="EC" id="7.1.1.2"/>
    </reaction>
</comment>
<comment type="similarity">
    <text evidence="2 16">Belongs to the complex I subunit 4 family.</text>
</comment>
<keyword evidence="7 16" id="KW-0812">Transmembrane</keyword>
<comment type="function">
    <text evidence="16">Core subunit of the mitochondrial membrane respiratory chain NADH dehydrogenase (Complex I) which catalyzes electron transfer from NADH through the respiratory chain, using ubiquinone as an electron acceptor. Essential for the catalytic activity and assembly of complex I.</text>
</comment>
<feature type="transmembrane region" description="Helical" evidence="16">
    <location>
        <begin position="332"/>
        <end position="353"/>
    </location>
</feature>
<organism evidence="18">
    <name type="scientific">Euphaedusa planostriata</name>
    <dbReference type="NCBI Taxonomy" id="2798995"/>
    <lineage>
        <taxon>Eukaryota</taxon>
        <taxon>Metazoa</taxon>
        <taxon>Spiralia</taxon>
        <taxon>Lophotrochozoa</taxon>
        <taxon>Mollusca</taxon>
        <taxon>Gastropoda</taxon>
        <taxon>Heterobranchia</taxon>
        <taxon>Euthyneura</taxon>
        <taxon>Panpulmonata</taxon>
        <taxon>Eupulmonata</taxon>
        <taxon>Stylommatophora</taxon>
        <taxon>Helicina</taxon>
        <taxon>Clausilioidea</taxon>
        <taxon>Clausiliidae</taxon>
        <taxon>Phaedusinae</taxon>
        <taxon>Euphaedusa</taxon>
    </lineage>
</organism>
<evidence type="ECO:0000256" key="6">
    <source>
        <dbReference type="ARBA" id="ARBA00022660"/>
    </source>
</evidence>
<keyword evidence="10 16" id="KW-1133">Transmembrane helix</keyword>
<geneLocation type="mitochondrion" evidence="18"/>
<dbReference type="PANTHER" id="PTHR43507:SF20">
    <property type="entry name" value="NADH-UBIQUINONE OXIDOREDUCTASE CHAIN 4"/>
    <property type="match status" value="1"/>
</dbReference>
<keyword evidence="9 16" id="KW-0249">Electron transport</keyword>
<evidence type="ECO:0000256" key="14">
    <source>
        <dbReference type="ARBA" id="ARBA00023136"/>
    </source>
</evidence>
<dbReference type="EMBL" id="MW118059">
    <property type="protein sequence ID" value="QQL04607.1"/>
    <property type="molecule type" value="Genomic_DNA"/>
</dbReference>
<evidence type="ECO:0000256" key="11">
    <source>
        <dbReference type="ARBA" id="ARBA00023027"/>
    </source>
</evidence>
<gene>
    <name evidence="18" type="primary">ND4</name>
</gene>
<proteinExistence type="inferred from homology"/>
<name>A0A7T7IEY0_9EUPU</name>
<dbReference type="RefSeq" id="YP_010143400.1">
    <property type="nucleotide sequence ID" value="NC_056972.1"/>
</dbReference>
<feature type="transmembrane region" description="Helical" evidence="16">
    <location>
        <begin position="12"/>
        <end position="33"/>
    </location>
</feature>
<keyword evidence="11 16" id="KW-0520">NAD</keyword>
<feature type="transmembrane region" description="Helical" evidence="16">
    <location>
        <begin position="78"/>
        <end position="97"/>
    </location>
</feature>
<evidence type="ECO:0000256" key="7">
    <source>
        <dbReference type="ARBA" id="ARBA00022692"/>
    </source>
</evidence>
<sequence>MGLLMMLILNFMYPYWSSLIVVMNILLFTSFFYMYKSFTITLSSTTMSMGNSLNNFLIMLSVFLVLLVFLSTPSMKSALYLSTVQILLLSLLLVFFSGGLLTFYFFFEFSLLPTLFLILSYGYQPERLLAGVYMMLYTVSASLPLLLLILYIQSEFSSASLLLLMLSNLSCLSMSFMFFLFFSLAFFVKLPLYSLHLWLPKAHVEAPLGGSMLLAGILLKLGGYGLYLSMGIYSFPAHFPFSSFLISLSTWGGIMASVVCLQQVDVKAFVAYSSIVHMAFVSVGLLSGKEWGLICAKITMIAHGFTSSALFVLANLVYSVSNSRSMLISSGLLSTMPSFAIISFFLLCMNMSAPPSINLVGELCLIPSILETSFFILLAMGLIMFISVGYNMFLYSSLNSGPLSKIMSSHYLLGSYNLMSLMLHTALLLFLFSMFFLMELVVNYMT</sequence>
<dbReference type="InterPro" id="IPR001750">
    <property type="entry name" value="ND/Mrp_TM"/>
</dbReference>
<evidence type="ECO:0000256" key="1">
    <source>
        <dbReference type="ARBA" id="ARBA00004225"/>
    </source>
</evidence>
<dbReference type="GO" id="GO:0008137">
    <property type="term" value="F:NADH dehydrogenase (ubiquinone) activity"/>
    <property type="evidence" value="ECO:0007669"/>
    <property type="project" value="UniProtKB-UniRule"/>
</dbReference>
<dbReference type="InterPro" id="IPR003918">
    <property type="entry name" value="NADH_UbQ_OxRdtase"/>
</dbReference>
<dbReference type="AlphaFoldDB" id="A0A7T7IEY0"/>
<dbReference type="GO" id="GO:0003954">
    <property type="term" value="F:NADH dehydrogenase activity"/>
    <property type="evidence" value="ECO:0007669"/>
    <property type="project" value="TreeGrafter"/>
</dbReference>
<evidence type="ECO:0000256" key="15">
    <source>
        <dbReference type="ARBA" id="ARBA00049551"/>
    </source>
</evidence>
<feature type="transmembrane region" description="Helical" evidence="16">
    <location>
        <begin position="103"/>
        <end position="123"/>
    </location>
</feature>
<dbReference type="PANTHER" id="PTHR43507">
    <property type="entry name" value="NADH-UBIQUINONE OXIDOREDUCTASE CHAIN 4"/>
    <property type="match status" value="1"/>
</dbReference>
<evidence type="ECO:0000256" key="5">
    <source>
        <dbReference type="ARBA" id="ARBA00022448"/>
    </source>
</evidence>
<protein>
    <recommendedName>
        <fullName evidence="4 16">NADH-ubiquinone oxidoreductase chain 4</fullName>
        <ecNumber evidence="3 16">7.1.1.2</ecNumber>
    </recommendedName>
</protein>
<keyword evidence="6 16" id="KW-0679">Respiratory chain</keyword>
<feature type="transmembrane region" description="Helical" evidence="16">
    <location>
        <begin position="373"/>
        <end position="395"/>
    </location>
</feature>
<evidence type="ECO:0000256" key="16">
    <source>
        <dbReference type="RuleBase" id="RU003297"/>
    </source>
</evidence>
<evidence type="ECO:0000256" key="3">
    <source>
        <dbReference type="ARBA" id="ARBA00012944"/>
    </source>
</evidence>
<keyword evidence="12 16" id="KW-0830">Ubiquinone</keyword>
<dbReference type="CTD" id="4538"/>
<evidence type="ECO:0000256" key="8">
    <source>
        <dbReference type="ARBA" id="ARBA00022967"/>
    </source>
</evidence>
<evidence type="ECO:0000256" key="2">
    <source>
        <dbReference type="ARBA" id="ARBA00009025"/>
    </source>
</evidence>
<evidence type="ECO:0000313" key="18">
    <source>
        <dbReference type="EMBL" id="QQL04607.1"/>
    </source>
</evidence>
<evidence type="ECO:0000256" key="12">
    <source>
        <dbReference type="ARBA" id="ARBA00023075"/>
    </source>
</evidence>
<dbReference type="GeneID" id="67139189"/>
<feature type="transmembrane region" description="Helical" evidence="16">
    <location>
        <begin position="241"/>
        <end position="261"/>
    </location>
</feature>
<evidence type="ECO:0000256" key="9">
    <source>
        <dbReference type="ARBA" id="ARBA00022982"/>
    </source>
</evidence>
<feature type="transmembrane region" description="Helical" evidence="16">
    <location>
        <begin position="300"/>
        <end position="320"/>
    </location>
</feature>
<feature type="transmembrane region" description="Helical" evidence="16">
    <location>
        <begin position="213"/>
        <end position="235"/>
    </location>
</feature>
<comment type="subcellular location">
    <subcellularLocation>
        <location evidence="1 16">Mitochondrion membrane</location>
        <topology evidence="1 16">Multi-pass membrane protein</topology>
    </subcellularLocation>
</comment>
<evidence type="ECO:0000259" key="17">
    <source>
        <dbReference type="Pfam" id="PF00361"/>
    </source>
</evidence>
<feature type="transmembrane region" description="Helical" evidence="16">
    <location>
        <begin position="53"/>
        <end position="71"/>
    </location>
</feature>
<keyword evidence="13 16" id="KW-0496">Mitochondrion</keyword>
<reference evidence="18" key="1">
    <citation type="submission" date="2020-10" db="EMBL/GenBank/DDBJ databases">
        <authorList>
            <person name="Zhang Y."/>
            <person name="Huang X.-C."/>
            <person name="OuYang S."/>
            <person name="Wu X.-P."/>
        </authorList>
    </citation>
    <scope>NUCLEOTIDE SEQUENCE</scope>
</reference>
<feature type="transmembrane region" description="Helical" evidence="16">
    <location>
        <begin position="130"/>
        <end position="152"/>
    </location>
</feature>
<dbReference type="EC" id="7.1.1.2" evidence="3 16"/>